<dbReference type="EMBL" id="WNYA01000090">
    <property type="protein sequence ID" value="KAG8550088.1"/>
    <property type="molecule type" value="Genomic_DNA"/>
</dbReference>
<comment type="similarity">
    <text evidence="2 12">Belongs to the G-protein coupled receptor T2R family.</text>
</comment>
<proteinExistence type="inferred from homology"/>
<evidence type="ECO:0000256" key="11">
    <source>
        <dbReference type="ARBA" id="ARBA00044110"/>
    </source>
</evidence>
<evidence type="ECO:0000256" key="4">
    <source>
        <dbReference type="ARBA" id="ARBA00022606"/>
    </source>
</evidence>
<evidence type="ECO:0000256" key="1">
    <source>
        <dbReference type="ARBA" id="ARBA00004141"/>
    </source>
</evidence>
<evidence type="ECO:0000256" key="2">
    <source>
        <dbReference type="ARBA" id="ARBA00007376"/>
    </source>
</evidence>
<feature type="transmembrane region" description="Helical" evidence="13">
    <location>
        <begin position="61"/>
        <end position="78"/>
    </location>
</feature>
<evidence type="ECO:0000256" key="7">
    <source>
        <dbReference type="ARBA" id="ARBA00023040"/>
    </source>
</evidence>
<dbReference type="PANTHER" id="PTHR11394:SF47">
    <property type="entry name" value="TASTE RECEPTOR TYPE 2 MEMBER 40"/>
    <property type="match status" value="1"/>
</dbReference>
<keyword evidence="3" id="KW-0919">Taste</keyword>
<dbReference type="Pfam" id="PF05296">
    <property type="entry name" value="TAS2R"/>
    <property type="match status" value="1"/>
</dbReference>
<comment type="caution">
    <text evidence="14">The sequence shown here is derived from an EMBL/GenBank/DDBJ whole genome shotgun (WGS) entry which is preliminary data.</text>
</comment>
<keyword evidence="6 13" id="KW-1133">Transmembrane helix</keyword>
<accession>A0AAV6ZUX5</accession>
<evidence type="ECO:0000256" key="3">
    <source>
        <dbReference type="ARBA" id="ARBA00022480"/>
    </source>
</evidence>
<dbReference type="GO" id="GO:0016020">
    <property type="term" value="C:membrane"/>
    <property type="evidence" value="ECO:0007669"/>
    <property type="project" value="UniProtKB-SubCell"/>
</dbReference>
<feature type="transmembrane region" description="Helical" evidence="13">
    <location>
        <begin position="34"/>
        <end position="54"/>
    </location>
</feature>
<evidence type="ECO:0000313" key="14">
    <source>
        <dbReference type="EMBL" id="KAG8550088.1"/>
    </source>
</evidence>
<keyword evidence="8 13" id="KW-0472">Membrane</keyword>
<evidence type="ECO:0000256" key="12">
    <source>
        <dbReference type="RuleBase" id="RU004423"/>
    </source>
</evidence>
<dbReference type="GO" id="GO:0004930">
    <property type="term" value="F:G protein-coupled receptor activity"/>
    <property type="evidence" value="ECO:0007669"/>
    <property type="project" value="UniProtKB-KW"/>
</dbReference>
<dbReference type="InterPro" id="IPR007960">
    <property type="entry name" value="TAS2R"/>
</dbReference>
<keyword evidence="9" id="KW-0675">Receptor</keyword>
<dbReference type="GO" id="GO:0033038">
    <property type="term" value="F:bitter taste receptor activity"/>
    <property type="evidence" value="ECO:0007669"/>
    <property type="project" value="InterPro"/>
</dbReference>
<gene>
    <name evidence="14" type="ORF">GDO81_028869</name>
</gene>
<sequence>MACLVGFTVNLITVAANSMKWKSQRSLQTCDKIVSHLAISRGLYLVSVIFRISIFKFFPRLLKNYIFLSILYVLNMFLFHLSHWIVTVLCVFYCVRIVTYNCALCVFLRSRISTMVPWLVTTSLIMSLLSSLPLALKSINLYLVLQIIFFISIL</sequence>
<keyword evidence="4" id="KW-0716">Sensory transduction</keyword>
<dbReference type="PANTHER" id="PTHR11394">
    <property type="entry name" value="TASTE RECEPTOR TYPE 2"/>
    <property type="match status" value="1"/>
</dbReference>
<keyword evidence="7" id="KW-0297">G-protein coupled receptor</keyword>
<evidence type="ECO:0000256" key="6">
    <source>
        <dbReference type="ARBA" id="ARBA00022989"/>
    </source>
</evidence>
<protein>
    <recommendedName>
        <fullName evidence="11">Taste receptor type 2 member 40</fullName>
    </recommendedName>
</protein>
<keyword evidence="5 13" id="KW-0812">Transmembrane</keyword>
<organism evidence="14 15">
    <name type="scientific">Engystomops pustulosus</name>
    <name type="common">Tungara frog</name>
    <name type="synonym">Physalaemus pustulosus</name>
    <dbReference type="NCBI Taxonomy" id="76066"/>
    <lineage>
        <taxon>Eukaryota</taxon>
        <taxon>Metazoa</taxon>
        <taxon>Chordata</taxon>
        <taxon>Craniata</taxon>
        <taxon>Vertebrata</taxon>
        <taxon>Euteleostomi</taxon>
        <taxon>Amphibia</taxon>
        <taxon>Batrachia</taxon>
        <taxon>Anura</taxon>
        <taxon>Neobatrachia</taxon>
        <taxon>Hyloidea</taxon>
        <taxon>Leptodactylidae</taxon>
        <taxon>Leiuperinae</taxon>
        <taxon>Engystomops</taxon>
    </lineage>
</organism>
<evidence type="ECO:0000256" key="8">
    <source>
        <dbReference type="ARBA" id="ARBA00023136"/>
    </source>
</evidence>
<evidence type="ECO:0000313" key="15">
    <source>
        <dbReference type="Proteomes" id="UP000824782"/>
    </source>
</evidence>
<keyword evidence="10" id="KW-0807">Transducer</keyword>
<evidence type="ECO:0000256" key="5">
    <source>
        <dbReference type="ARBA" id="ARBA00022692"/>
    </source>
</evidence>
<dbReference type="Proteomes" id="UP000824782">
    <property type="component" value="Unassembled WGS sequence"/>
</dbReference>
<feature type="transmembrane region" description="Helical" evidence="13">
    <location>
        <begin position="84"/>
        <end position="108"/>
    </location>
</feature>
<name>A0AAV6ZUX5_ENGPU</name>
<keyword evidence="15" id="KW-1185">Reference proteome</keyword>
<evidence type="ECO:0000256" key="13">
    <source>
        <dbReference type="SAM" id="Phobius"/>
    </source>
</evidence>
<dbReference type="AlphaFoldDB" id="A0AAV6ZUX5"/>
<reference evidence="14" key="1">
    <citation type="thesis" date="2020" institute="ProQuest LLC" country="789 East Eisenhower Parkway, Ann Arbor, MI, USA">
        <title>Comparative Genomics and Chromosome Evolution.</title>
        <authorList>
            <person name="Mudd A.B."/>
        </authorList>
    </citation>
    <scope>NUCLEOTIDE SEQUENCE</scope>
    <source>
        <strain evidence="14">237g6f4</strain>
        <tissue evidence="14">Blood</tissue>
    </source>
</reference>
<evidence type="ECO:0000256" key="10">
    <source>
        <dbReference type="ARBA" id="ARBA00023224"/>
    </source>
</evidence>
<comment type="subcellular location">
    <subcellularLocation>
        <location evidence="1">Membrane</location>
        <topology evidence="1">Multi-pass membrane protein</topology>
    </subcellularLocation>
</comment>
<evidence type="ECO:0000256" key="9">
    <source>
        <dbReference type="ARBA" id="ARBA00023170"/>
    </source>
</evidence>